<dbReference type="EMBL" id="CAJNNV010009549">
    <property type="protein sequence ID" value="CAE8597515.1"/>
    <property type="molecule type" value="Genomic_DNA"/>
</dbReference>
<gene>
    <name evidence="2" type="ORF">PGLA1383_LOCUS15958</name>
</gene>
<comment type="caution">
    <text evidence="2">The sequence shown here is derived from an EMBL/GenBank/DDBJ whole genome shotgun (WGS) entry which is preliminary data.</text>
</comment>
<feature type="compositionally biased region" description="Polar residues" evidence="1">
    <location>
        <begin position="10"/>
        <end position="20"/>
    </location>
</feature>
<proteinExistence type="predicted"/>
<keyword evidence="3" id="KW-1185">Reference proteome</keyword>
<sequence>MTGEEPAEASHTQAVQTQTPCRRRTQAVPGCCKKPLEKCTIHWVPGHLSECCHGHCLFFPNPIGVCSNNHAHWSDTETNSDPKHGVH</sequence>
<evidence type="ECO:0000256" key="1">
    <source>
        <dbReference type="SAM" id="MobiDB-lite"/>
    </source>
</evidence>
<accession>A0A813E6B4</accession>
<reference evidence="2" key="1">
    <citation type="submission" date="2021-02" db="EMBL/GenBank/DDBJ databases">
        <authorList>
            <person name="Dougan E. K."/>
            <person name="Rhodes N."/>
            <person name="Thang M."/>
            <person name="Chan C."/>
        </authorList>
    </citation>
    <scope>NUCLEOTIDE SEQUENCE</scope>
</reference>
<feature type="region of interest" description="Disordered" evidence="1">
    <location>
        <begin position="1"/>
        <end position="21"/>
    </location>
</feature>
<organism evidence="2 3">
    <name type="scientific">Polarella glacialis</name>
    <name type="common">Dinoflagellate</name>
    <dbReference type="NCBI Taxonomy" id="89957"/>
    <lineage>
        <taxon>Eukaryota</taxon>
        <taxon>Sar</taxon>
        <taxon>Alveolata</taxon>
        <taxon>Dinophyceae</taxon>
        <taxon>Suessiales</taxon>
        <taxon>Suessiaceae</taxon>
        <taxon>Polarella</taxon>
    </lineage>
</organism>
<evidence type="ECO:0000313" key="3">
    <source>
        <dbReference type="Proteomes" id="UP000654075"/>
    </source>
</evidence>
<protein>
    <submittedName>
        <fullName evidence="2">Uncharacterized protein</fullName>
    </submittedName>
</protein>
<dbReference type="AlphaFoldDB" id="A0A813E6B4"/>
<evidence type="ECO:0000313" key="2">
    <source>
        <dbReference type="EMBL" id="CAE8597515.1"/>
    </source>
</evidence>
<dbReference type="Proteomes" id="UP000654075">
    <property type="component" value="Unassembled WGS sequence"/>
</dbReference>
<name>A0A813E6B4_POLGL</name>